<keyword evidence="3" id="KW-0547">Nucleotide-binding</keyword>
<proteinExistence type="inferred from homology"/>
<dbReference type="InterPro" id="IPR050306">
    <property type="entry name" value="PfkB_Carbo_kinase"/>
</dbReference>
<dbReference type="InterPro" id="IPR002173">
    <property type="entry name" value="Carboh/pur_kinase_PfkB_CS"/>
</dbReference>
<evidence type="ECO:0000313" key="7">
    <source>
        <dbReference type="EMBL" id="GAA1955542.1"/>
    </source>
</evidence>
<comment type="similarity">
    <text evidence="1">Belongs to the carbohydrate kinase PfkB family.</text>
</comment>
<evidence type="ECO:0000256" key="1">
    <source>
        <dbReference type="ARBA" id="ARBA00010688"/>
    </source>
</evidence>
<dbReference type="SUPFAM" id="SSF53613">
    <property type="entry name" value="Ribokinase-like"/>
    <property type="match status" value="1"/>
</dbReference>
<dbReference type="Gene3D" id="3.40.1190.20">
    <property type="match status" value="1"/>
</dbReference>
<dbReference type="GO" id="GO:0016301">
    <property type="term" value="F:kinase activity"/>
    <property type="evidence" value="ECO:0007669"/>
    <property type="project" value="UniProtKB-KW"/>
</dbReference>
<dbReference type="Proteomes" id="UP001500571">
    <property type="component" value="Unassembled WGS sequence"/>
</dbReference>
<evidence type="ECO:0000259" key="6">
    <source>
        <dbReference type="Pfam" id="PF00294"/>
    </source>
</evidence>
<dbReference type="Pfam" id="PF00294">
    <property type="entry name" value="PfkB"/>
    <property type="match status" value="1"/>
</dbReference>
<evidence type="ECO:0000256" key="4">
    <source>
        <dbReference type="ARBA" id="ARBA00022777"/>
    </source>
</evidence>
<dbReference type="EMBL" id="BAAAPB010000001">
    <property type="protein sequence ID" value="GAA1955542.1"/>
    <property type="molecule type" value="Genomic_DNA"/>
</dbReference>
<dbReference type="PROSITE" id="PS00584">
    <property type="entry name" value="PFKB_KINASES_2"/>
    <property type="match status" value="1"/>
</dbReference>
<evidence type="ECO:0000256" key="3">
    <source>
        <dbReference type="ARBA" id="ARBA00022741"/>
    </source>
</evidence>
<keyword evidence="2" id="KW-0808">Transferase</keyword>
<dbReference type="InterPro" id="IPR029056">
    <property type="entry name" value="Ribokinase-like"/>
</dbReference>
<gene>
    <name evidence="7" type="ORF">GCM10009798_13480</name>
</gene>
<dbReference type="InterPro" id="IPR011611">
    <property type="entry name" value="PfkB_dom"/>
</dbReference>
<keyword evidence="8" id="KW-1185">Reference proteome</keyword>
<protein>
    <submittedName>
        <fullName evidence="7">Carbohydrate kinase</fullName>
    </submittedName>
</protein>
<dbReference type="CDD" id="cd01167">
    <property type="entry name" value="bac_FRK"/>
    <property type="match status" value="1"/>
</dbReference>
<reference evidence="8" key="1">
    <citation type="journal article" date="2019" name="Int. J. Syst. Evol. Microbiol.">
        <title>The Global Catalogue of Microorganisms (GCM) 10K type strain sequencing project: providing services to taxonomists for standard genome sequencing and annotation.</title>
        <authorList>
            <consortium name="The Broad Institute Genomics Platform"/>
            <consortium name="The Broad Institute Genome Sequencing Center for Infectious Disease"/>
            <person name="Wu L."/>
            <person name="Ma J."/>
        </authorList>
    </citation>
    <scope>NUCLEOTIDE SEQUENCE [LARGE SCALE GENOMIC DNA]</scope>
    <source>
        <strain evidence="8">JCM 15309</strain>
    </source>
</reference>
<dbReference type="PROSITE" id="PS00583">
    <property type="entry name" value="PFKB_KINASES_1"/>
    <property type="match status" value="1"/>
</dbReference>
<feature type="domain" description="Carbohydrate kinase PfkB" evidence="6">
    <location>
        <begin position="8"/>
        <end position="296"/>
    </location>
</feature>
<evidence type="ECO:0000256" key="5">
    <source>
        <dbReference type="ARBA" id="ARBA00022840"/>
    </source>
</evidence>
<sequence>MDSPPQALVIGEALVDVVRDPHGVVAETAGGSPLNVAVTLARLGVRTQLLTGLGDDQRADLIQTHLEESGVELLPGARRLIRTSTATASLQPDGSAHYEFDLEWDPTPVQPPTATFTHAGSIGLFLEPGADLVRRRLEDAACTSFVTLDPNIRPTMLPDLDLARAAFERLLPLARIVKLSDEDAAWLYPGMTDREVSARLLAAGPALVAITRGGHGCTMASGGFLVEVPAARTTVVDTIGAGDSFMGALIHQVILSDLTDAVRSGEPLRPEELDLLGRSAAKVAAITVGRPGADPPWLAELVTVNRGQLA</sequence>
<keyword evidence="5" id="KW-0067">ATP-binding</keyword>
<dbReference type="PANTHER" id="PTHR43085:SF1">
    <property type="entry name" value="PSEUDOURIDINE KINASE-RELATED"/>
    <property type="match status" value="1"/>
</dbReference>
<organism evidence="7 8">
    <name type="scientific">Nocardioides panacihumi</name>
    <dbReference type="NCBI Taxonomy" id="400774"/>
    <lineage>
        <taxon>Bacteria</taxon>
        <taxon>Bacillati</taxon>
        <taxon>Actinomycetota</taxon>
        <taxon>Actinomycetes</taxon>
        <taxon>Propionibacteriales</taxon>
        <taxon>Nocardioidaceae</taxon>
        <taxon>Nocardioides</taxon>
    </lineage>
</organism>
<dbReference type="PANTHER" id="PTHR43085">
    <property type="entry name" value="HEXOKINASE FAMILY MEMBER"/>
    <property type="match status" value="1"/>
</dbReference>
<dbReference type="RefSeq" id="WP_344043696.1">
    <property type="nucleotide sequence ID" value="NZ_BAAAPB010000001.1"/>
</dbReference>
<comment type="caution">
    <text evidence="7">The sequence shown here is derived from an EMBL/GenBank/DDBJ whole genome shotgun (WGS) entry which is preliminary data.</text>
</comment>
<accession>A0ABP5C004</accession>
<evidence type="ECO:0000256" key="2">
    <source>
        <dbReference type="ARBA" id="ARBA00022679"/>
    </source>
</evidence>
<evidence type="ECO:0000313" key="8">
    <source>
        <dbReference type="Proteomes" id="UP001500571"/>
    </source>
</evidence>
<name>A0ABP5C004_9ACTN</name>
<keyword evidence="4 7" id="KW-0418">Kinase</keyword>